<reference evidence="2 3" key="1">
    <citation type="submission" date="2020-04" db="EMBL/GenBank/DDBJ databases">
        <title>Nesterenkonia sp. nov., isolated from marine sediment.</title>
        <authorList>
            <person name="Zhang G."/>
        </authorList>
    </citation>
    <scope>NUCLEOTIDE SEQUENCE [LARGE SCALE GENOMIC DNA]</scope>
    <source>
        <strain evidence="2 3">MY13</strain>
    </source>
</reference>
<dbReference type="InterPro" id="IPR025246">
    <property type="entry name" value="IS30-like_HTH"/>
</dbReference>
<gene>
    <name evidence="2" type="ORF">HGQ17_08050</name>
</gene>
<proteinExistence type="predicted"/>
<organism evidence="2 3">
    <name type="scientific">Nesterenkonia sedimenti</name>
    <dbReference type="NCBI Taxonomy" id="1463632"/>
    <lineage>
        <taxon>Bacteria</taxon>
        <taxon>Bacillati</taxon>
        <taxon>Actinomycetota</taxon>
        <taxon>Actinomycetes</taxon>
        <taxon>Micrococcales</taxon>
        <taxon>Micrococcaceae</taxon>
        <taxon>Nesterenkonia</taxon>
    </lineage>
</organism>
<evidence type="ECO:0000313" key="3">
    <source>
        <dbReference type="Proteomes" id="UP000523139"/>
    </source>
</evidence>
<evidence type="ECO:0000259" key="1">
    <source>
        <dbReference type="Pfam" id="PF13936"/>
    </source>
</evidence>
<dbReference type="AlphaFoldDB" id="A0A7X8YDW2"/>
<accession>A0A7X8YDW2</accession>
<dbReference type="Gene3D" id="1.10.10.60">
    <property type="entry name" value="Homeodomain-like"/>
    <property type="match status" value="2"/>
</dbReference>
<protein>
    <submittedName>
        <fullName evidence="2">Helix-turn-helix domain-containing protein</fullName>
    </submittedName>
</protein>
<evidence type="ECO:0000313" key="2">
    <source>
        <dbReference type="EMBL" id="NLS09954.1"/>
    </source>
</evidence>
<dbReference type="EMBL" id="JABAHY010000006">
    <property type="protein sequence ID" value="NLS09954.1"/>
    <property type="molecule type" value="Genomic_DNA"/>
</dbReference>
<comment type="caution">
    <text evidence="2">The sequence shown here is derived from an EMBL/GenBank/DDBJ whole genome shotgun (WGS) entry which is preliminary data.</text>
</comment>
<name>A0A7X8YDW2_9MICC</name>
<sequence length="102" mass="10919">MSAANRQELAAGYASGVPVKELAERFGVHRATVNRVAAQAGLQARRVPLSEQRQTDAARLYSEGLTLREVAAKLGTGKDAVRSAVVAHGGAIRSRGSYFRKR</sequence>
<keyword evidence="3" id="KW-1185">Reference proteome</keyword>
<dbReference type="Proteomes" id="UP000523139">
    <property type="component" value="Unassembled WGS sequence"/>
</dbReference>
<feature type="domain" description="Transposase IS30-like HTH" evidence="1">
    <location>
        <begin position="2"/>
        <end position="36"/>
    </location>
</feature>
<dbReference type="Pfam" id="PF13936">
    <property type="entry name" value="HTH_38"/>
    <property type="match status" value="1"/>
</dbReference>